<dbReference type="Proteomes" id="UP000782554">
    <property type="component" value="Unassembled WGS sequence"/>
</dbReference>
<dbReference type="SUPFAM" id="SSF48452">
    <property type="entry name" value="TPR-like"/>
    <property type="match status" value="1"/>
</dbReference>
<organism evidence="3 4">
    <name type="scientific">Qipengyuania mesophila</name>
    <dbReference type="NCBI Taxonomy" id="2867246"/>
    <lineage>
        <taxon>Bacteria</taxon>
        <taxon>Pseudomonadati</taxon>
        <taxon>Pseudomonadota</taxon>
        <taxon>Alphaproteobacteria</taxon>
        <taxon>Sphingomonadales</taxon>
        <taxon>Erythrobacteraceae</taxon>
        <taxon>Qipengyuania</taxon>
    </lineage>
</organism>
<name>A0ABS7JSK1_9SPHN</name>
<sequence>MRRKSLAAFAALLALPLQSLSAQGQDRPVSYADTFAIGANGLCEAQILPPQPGGGLFDRGYTIVCRDAAAPVGTLWVLRDLPSGDATARFLPSASCNAGDAGAVPDALAGSASYSCTDEDLGTRRVLVAGQLGGKLYAGEAIAAYADAVRLGLATLVNDHPVQGDVEIPLTETGDAAAFARAQARALAADAVIAEAYRRSNSGDFAEAAEFFAETAATGEGGNALEARLNAALLQSNLGNYAEAARGFSSVRGQVAGDPVMARMLRNYEAIDALNAGAPQTALDILERPLPAGTGSRDALAGLEISDALAARLSAEQASALDSIGGLTPLERADLLDGQTEYLKATALRLLGRGAEAESHLTAADSTLGGVRNGSVRSILWLRAQVLGELADLAERKGDTTAAQAYHGQAIGLLEVNYPDSPALLSSKAQLAGFLARSGRKDEALATYRDLVDKAQGKPAPALRRLLVPYFDLLGEAGLAESEAAGDMFLASQLLQRPGLAQTQAVLARELSGGSDEASQLFRKAVNIGRSVEQVRNRIALLEGQAAGDPLVAERLAAQQATLEKLEAEQLSIQNKLGEYPRFRAVSDGRVTLGELQETLRPGEGYLKLATLDGATFAVFATPDMARAYRVGIDPNALEAEVDDLRATIAYVENGETLTFPFDIEKSRALYKALLDPVDAEVKALKHLVFEPDGAMLRLPANLLVTDDDSVERYVERVAREGDEYDFSGTSWLGRQVNITTTVSPSAFRDVRKAPRSGATREYIGFGENTPISADRGTLGTRSALAGGEDCLWAPAVWDYPIKADELYTASRSLGAKATEERIVTGDTFTDTAVLGMEDLNQYRILHFATHGLVTAPQPECPPRPALLTSFGDDQSDGLLSFAEIFDLKIDADLVILSACDTAGAATLGATREAGVSGGGFALDGLVRAFVGAGGRTVVASHWPIPDDYDATNRLIDGFFAAGEGVELAEAMRRSQARLMDSKETSHPFYWSAFAIVGDGGAPLRE</sequence>
<keyword evidence="4" id="KW-1185">Reference proteome</keyword>
<evidence type="ECO:0000259" key="2">
    <source>
        <dbReference type="Pfam" id="PF12770"/>
    </source>
</evidence>
<feature type="chain" id="PRO_5045367172" evidence="1">
    <location>
        <begin position="25"/>
        <end position="1006"/>
    </location>
</feature>
<evidence type="ECO:0000313" key="4">
    <source>
        <dbReference type="Proteomes" id="UP000782554"/>
    </source>
</evidence>
<protein>
    <submittedName>
        <fullName evidence="3">CHAT domain-containing protein</fullName>
    </submittedName>
</protein>
<dbReference type="Pfam" id="PF12770">
    <property type="entry name" value="CHAT"/>
    <property type="match status" value="1"/>
</dbReference>
<dbReference type="EMBL" id="JAIGNU010000001">
    <property type="protein sequence ID" value="MBX7500630.1"/>
    <property type="molecule type" value="Genomic_DNA"/>
</dbReference>
<dbReference type="Gene3D" id="1.25.40.10">
    <property type="entry name" value="Tetratricopeptide repeat domain"/>
    <property type="match status" value="1"/>
</dbReference>
<accession>A0ABS7JSK1</accession>
<dbReference type="RefSeq" id="WP_221601053.1">
    <property type="nucleotide sequence ID" value="NZ_JAIGNU010000001.1"/>
</dbReference>
<evidence type="ECO:0000313" key="3">
    <source>
        <dbReference type="EMBL" id="MBX7500630.1"/>
    </source>
</evidence>
<comment type="caution">
    <text evidence="3">The sequence shown here is derived from an EMBL/GenBank/DDBJ whole genome shotgun (WGS) entry which is preliminary data.</text>
</comment>
<reference evidence="3 4" key="1">
    <citation type="submission" date="2021-08" db="EMBL/GenBank/DDBJ databases">
        <title>Comparative Genomics Analysis of the Genus Qipengyuania Reveals Extensive Genetic Diversity and Metabolic Versatility, Including the Description of Fifteen Novel Species.</title>
        <authorList>
            <person name="Liu Y."/>
        </authorList>
    </citation>
    <scope>NUCLEOTIDE SEQUENCE [LARGE SCALE GENOMIC DNA]</scope>
    <source>
        <strain evidence="3 4">YG27</strain>
    </source>
</reference>
<feature type="domain" description="CHAT" evidence="2">
    <location>
        <begin position="666"/>
        <end position="999"/>
    </location>
</feature>
<proteinExistence type="predicted"/>
<dbReference type="InterPro" id="IPR011990">
    <property type="entry name" value="TPR-like_helical_dom_sf"/>
</dbReference>
<feature type="signal peptide" evidence="1">
    <location>
        <begin position="1"/>
        <end position="24"/>
    </location>
</feature>
<keyword evidence="1" id="KW-0732">Signal</keyword>
<gene>
    <name evidence="3" type="ORF">K3181_04165</name>
</gene>
<evidence type="ECO:0000256" key="1">
    <source>
        <dbReference type="SAM" id="SignalP"/>
    </source>
</evidence>
<dbReference type="InterPro" id="IPR024983">
    <property type="entry name" value="CHAT_dom"/>
</dbReference>